<proteinExistence type="predicted"/>
<keyword evidence="1" id="KW-0812">Transmembrane</keyword>
<feature type="transmembrane region" description="Helical" evidence="1">
    <location>
        <begin position="38"/>
        <end position="57"/>
    </location>
</feature>
<protein>
    <submittedName>
        <fullName evidence="2">Uncharacterized protein</fullName>
    </submittedName>
</protein>
<organism evidence="2 3">
    <name type="scientific">Escherichia phage mellemsur</name>
    <dbReference type="NCBI Taxonomy" id="2696418"/>
    <lineage>
        <taxon>Viruses</taxon>
        <taxon>Duplodnaviria</taxon>
        <taxon>Heunggongvirae</taxon>
        <taxon>Uroviricota</taxon>
        <taxon>Caudoviricetes</taxon>
        <taxon>Autographivirales</taxon>
        <taxon>Autoscriptoviridae</taxon>
        <taxon>Stentvirinae</taxon>
        <taxon>Bonnellvirus</taxon>
        <taxon>Bonnellvirus mellemsur</taxon>
    </lineage>
</organism>
<reference evidence="3" key="1">
    <citation type="submission" date="2019-12" db="EMBL/GenBank/DDBJ databases">
        <authorList>
            <person name="Olsen N.S."/>
            <person name="Junco L.M.F."/>
            <person name="Kot W."/>
            <person name="Hansen L.H."/>
        </authorList>
    </citation>
    <scope>NUCLEOTIDE SEQUENCE [LARGE SCALE GENOMIC DNA]</scope>
</reference>
<name>A0A6B9WMZ7_9CAUD</name>
<gene>
    <name evidence="2" type="ORF">mellemsur_30</name>
</gene>
<accession>A0A6B9WMZ7</accession>
<keyword evidence="3" id="KW-1185">Reference proteome</keyword>
<keyword evidence="1" id="KW-1133">Transmembrane helix</keyword>
<sequence>MSVLLWIVAVVWFALFSVVCLAACDQYNKTHVDRSGAAGFILWVFLAVIPAILFACLA</sequence>
<keyword evidence="1" id="KW-0472">Membrane</keyword>
<evidence type="ECO:0000313" key="3">
    <source>
        <dbReference type="Proteomes" id="UP000464219"/>
    </source>
</evidence>
<dbReference type="Proteomes" id="UP000464219">
    <property type="component" value="Segment"/>
</dbReference>
<evidence type="ECO:0000256" key="1">
    <source>
        <dbReference type="SAM" id="Phobius"/>
    </source>
</evidence>
<evidence type="ECO:0000313" key="2">
    <source>
        <dbReference type="EMBL" id="QHR65431.1"/>
    </source>
</evidence>
<dbReference type="EMBL" id="MN850570">
    <property type="protein sequence ID" value="QHR65431.1"/>
    <property type="molecule type" value="Genomic_DNA"/>
</dbReference>